<dbReference type="SMART" id="SM00487">
    <property type="entry name" value="DEXDc"/>
    <property type="match status" value="1"/>
</dbReference>
<dbReference type="PANTHER" id="PTHR41313:SF1">
    <property type="entry name" value="DNA METHYLASE ADENINE-SPECIFIC DOMAIN-CONTAINING PROTEIN"/>
    <property type="match status" value="1"/>
</dbReference>
<dbReference type="PATRIC" id="fig|1235802.3.peg.357"/>
<dbReference type="SMART" id="SM00490">
    <property type="entry name" value="HELICc"/>
    <property type="match status" value="1"/>
</dbReference>
<dbReference type="InterPro" id="IPR014001">
    <property type="entry name" value="Helicase_ATP-bd"/>
</dbReference>
<accession>N2B7E9</accession>
<dbReference type="PROSITE" id="PS51194">
    <property type="entry name" value="HELICASE_CTER"/>
    <property type="match status" value="1"/>
</dbReference>
<feature type="domain" description="Helicase C-terminal" evidence="2">
    <location>
        <begin position="1600"/>
        <end position="1769"/>
    </location>
</feature>
<dbReference type="InterPro" id="IPR001650">
    <property type="entry name" value="Helicase_C-like"/>
</dbReference>
<dbReference type="EMBL" id="AQFT01000010">
    <property type="protein sequence ID" value="EMZ37612.1"/>
    <property type="molecule type" value="Genomic_DNA"/>
</dbReference>
<dbReference type="eggNOG" id="COG0827">
    <property type="taxonomic scope" value="Bacteria"/>
</dbReference>
<dbReference type="eggNOG" id="COG0553">
    <property type="taxonomic scope" value="Bacteria"/>
</dbReference>
<dbReference type="OrthoDB" id="9815272at2"/>
<proteinExistence type="predicted"/>
<comment type="caution">
    <text evidence="3">The sequence shown here is derived from an EMBL/GenBank/DDBJ whole genome shotgun (WGS) entry which is preliminary data.</text>
</comment>
<dbReference type="HOGENOM" id="CLU_000181_0_1_9"/>
<dbReference type="Gene3D" id="3.40.50.150">
    <property type="entry name" value="Vaccinia Virus protein VP39"/>
    <property type="match status" value="1"/>
</dbReference>
<dbReference type="InterPro" id="IPR052933">
    <property type="entry name" value="DNA_Protect_Modify"/>
</dbReference>
<keyword evidence="4" id="KW-1185">Reference proteome</keyword>
<reference evidence="3 4" key="1">
    <citation type="journal article" date="2014" name="Genome Announc.">
        <title>Draft genome sequences of the altered schaedler flora, a defined bacterial community from gnotobiotic mice.</title>
        <authorList>
            <person name="Wannemuehler M.J."/>
            <person name="Overstreet A.M."/>
            <person name="Ward D.V."/>
            <person name="Phillips G.J."/>
        </authorList>
    </citation>
    <scope>NUCLEOTIDE SEQUENCE [LARGE SCALE GENOMIC DNA]</scope>
    <source>
        <strain evidence="3 4">ASF492</strain>
    </source>
</reference>
<gene>
    <name evidence="3" type="ORF">C823_00338</name>
</gene>
<feature type="compositionally biased region" description="Low complexity" evidence="1">
    <location>
        <begin position="270"/>
        <end position="281"/>
    </location>
</feature>
<dbReference type="eggNOG" id="COG4646">
    <property type="taxonomic scope" value="Bacteria"/>
</dbReference>
<dbReference type="Proteomes" id="UP000012589">
    <property type="component" value="Unassembled WGS sequence"/>
</dbReference>
<evidence type="ECO:0000256" key="1">
    <source>
        <dbReference type="SAM" id="MobiDB-lite"/>
    </source>
</evidence>
<dbReference type="InterPro" id="IPR027417">
    <property type="entry name" value="P-loop_NTPase"/>
</dbReference>
<dbReference type="PANTHER" id="PTHR41313">
    <property type="entry name" value="ADENINE-SPECIFIC METHYLTRANSFERASE"/>
    <property type="match status" value="1"/>
</dbReference>
<evidence type="ECO:0000313" key="3">
    <source>
        <dbReference type="EMBL" id="EMZ37612.1"/>
    </source>
</evidence>
<sequence length="2003" mass="223820">MPDKLQTYVQLAGQTAAGLTRNLENWTGFLTTASRLYKYSFPDQLLIHAQNPRSTAVAGFDIWTKKMRRYVRRGSKGIALVHVDNGYPRIRYVFDVSDTGTKNNSCNLVLWQYQEEYRDVVTKALEERFGIPCHNGFPDQLEDIAAKLAKDYWDDYHSQIMYELAGSTLEGMDEYNVGMEFCDVASVSTAYVLLSRCGLHAEKHFRLEDFRNLNDFNTPKLIQILGVAVNQAGSQVLHQIGMSILSYERQKQAAQQHSNVSEAEGDDTPSASDNSAAKASKPTVQEIYSQYKPVIKDFLLSDTAYQNACKNSDRENAELEGEAAVKRAALSLADLRFLKAYYDLSEFHNQILQEIFAETYPVLAETQEPPVSEAGQNGNDALADAQQPAVEEPCPEDNANPDDITVAEPASDNIKKQEIVLDPSEVRELPAAENFVITDDQPGTGGPKAKFVMNIAAIAALKQIEAEKRTATPEEQQTLSRYVGWGGIPDAFDENKADWEREYTELKTALTPKEYVSARASTLNAHYTSPVVINAIYAAISSMGFQCGNILEPSCGIGNFFGLLPEGMKGSKLYGVELDSISGRIAKLLYPKAKISVCGYEKTDYPNNFFDLAIGNVPFGQYKVNDPAYNKLGFSIHNYFLAKALDQVRPGGILAFVTSRYTMDAKDISVRKYLSERAGLLGAVRLPNNAFKANAGTEVVSDILFLQKRDTPYIEEPAWVQTAENADGFPVNQYFADHPDMVLGNQTSESTAHGMDYTVLPFPDTELASLLHEAVSHISGSYHAAVPAGQEETAKADTIPANPDVKNYSFTLIDGEVYYRQNSAMIKQELNQTAKNRVKGMIALRDCVQHLIHLQMDESVTDSTIAQKQAELNQLYDIFTRKYGLINDRANRMAFDRDSSYYLLCSLEILDDNGKLLRKADMFTKRTIKQHKTITSVSTASEALTVSIGEHAKVDLPFMAKLTGKTEDTLIRELQGVIYKDPATSIYQTADEYLSGNVRRKLRLAENAAEQDNAYQINVEALRAALPKDLDASEIEVRLGATWIDKSYIQQFMVETLNTPGYLCNIITVNYSPATAEWFVSNKSRISYNDVAAYTTYGTSRANAYHILEDSLNLRDVRIYDTVEDAEGKEKRVLNAKETTLASQKQQAIRSAFQDWIFKDAGRRQTLVSLYNEKFNSTRPREYDGSHIVFSGINPAIKLQPHQLNAIAHVLYGGNTLLAHEVGAGKTFEMIASAMESKRLGLCTKSIVVVPNHLTEQTAAEWLRLYPAANILVTTKKDFETANRKKFCARIATSDIDAVIIGHSQFERIPVSKERQEMLVESQIDEITEGIAEVKASGGEGFTVKQLERTKKSLEERLEKLQANDRKDDVVTFEELGVDMMFIDESDNYKNLFLYTKMRNVAGLSTSDAQKSSDMFAKCQYLDEITDGRGIVFATGTPISNSMTELYTIQRYLQYNRLQELGMIHFDTWASTFGETTTALELAPEGTGYRARTRFARFFNLPELMQVFKEVADIKTADQLNLPTPEVEYHNIVSEPTQHQQAMVKELSKRAEKVHNGLDSRIDNMLKITSDGRKLGLDQRIINPLLPDEPGTKVNLCVANVLKHWREGDSEKLTQLVFCDVSTPSAGTSGEETGFINVYDDIRRKLIAGGMKPEQVVFIHEAKTDIQKKELFAKVRSGQVRVLIGSTQKMGAGTNVQDRLVALHDLDAPWRPRDLIQRKGRIERRGNQNAKVHVYRYVTNGTFDAYLWQTLENKQKFISQIMTSKSPVRSCEDVDETALSFAEIKALCAGDPRIKERMDLDLEVSKLRIMKADHNSKQYRLEDDLLKNFPSQIQEAQGFIAGLQSDIQTLQQHPHPADGFAGMEINGMSYTDKASAGAALLDACQEITGIEPVIIGNYRGFALSVKFSGFTHKLTLKGAVSYQVEPGADARGNLTRIDNALDKMPESLETYKIKLSNLLQQQEAAKAEIGKPFPQEEELQRKSARLAELDAELNIGGKQPETA</sequence>
<organism evidence="3 4">
    <name type="scientific">Eubacterium plexicaudatum ASF492</name>
    <dbReference type="NCBI Taxonomy" id="1235802"/>
    <lineage>
        <taxon>Bacteria</taxon>
        <taxon>Bacillati</taxon>
        <taxon>Bacillota</taxon>
        <taxon>Clostridia</taxon>
        <taxon>Eubacteriales</taxon>
        <taxon>Eubacteriaceae</taxon>
        <taxon>Eubacterium</taxon>
    </lineage>
</organism>
<name>N2B7E9_9FIRM</name>
<dbReference type="SUPFAM" id="SSF53335">
    <property type="entry name" value="S-adenosyl-L-methionine-dependent methyltransferases"/>
    <property type="match status" value="1"/>
</dbReference>
<dbReference type="STRING" id="1235802.C823_00338"/>
<feature type="region of interest" description="Disordered" evidence="1">
    <location>
        <begin position="255"/>
        <end position="282"/>
    </location>
</feature>
<dbReference type="PRINTS" id="PR00507">
    <property type="entry name" value="N12N6MTFRASE"/>
</dbReference>
<dbReference type="Pfam" id="PF00271">
    <property type="entry name" value="Helicase_C"/>
    <property type="match status" value="1"/>
</dbReference>
<evidence type="ECO:0000259" key="2">
    <source>
        <dbReference type="PROSITE" id="PS51194"/>
    </source>
</evidence>
<protein>
    <recommendedName>
        <fullName evidence="2">Helicase C-terminal domain-containing protein</fullName>
    </recommendedName>
</protein>
<evidence type="ECO:0000313" key="4">
    <source>
        <dbReference type="Proteomes" id="UP000012589"/>
    </source>
</evidence>
<dbReference type="Gene3D" id="3.40.50.300">
    <property type="entry name" value="P-loop containing nucleotide triphosphate hydrolases"/>
    <property type="match status" value="2"/>
</dbReference>
<dbReference type="SUPFAM" id="SSF52540">
    <property type="entry name" value="P-loop containing nucleoside triphosphate hydrolases"/>
    <property type="match status" value="2"/>
</dbReference>
<dbReference type="InterPro" id="IPR029063">
    <property type="entry name" value="SAM-dependent_MTases_sf"/>
</dbReference>